<keyword evidence="15" id="KW-1185">Reference proteome</keyword>
<dbReference type="GO" id="GO:0006886">
    <property type="term" value="P:intracellular protein transport"/>
    <property type="evidence" value="ECO:0007669"/>
    <property type="project" value="UniProtKB-UniRule"/>
</dbReference>
<evidence type="ECO:0000256" key="11">
    <source>
        <dbReference type="SAM" id="MobiDB-lite"/>
    </source>
</evidence>
<dbReference type="GO" id="GO:0048069">
    <property type="term" value="P:eye pigmentation"/>
    <property type="evidence" value="ECO:0007669"/>
    <property type="project" value="Ensembl"/>
</dbReference>
<organism evidence="14 15">
    <name type="scientific">Eptatretus burgeri</name>
    <name type="common">Inshore hagfish</name>
    <dbReference type="NCBI Taxonomy" id="7764"/>
    <lineage>
        <taxon>Eukaryota</taxon>
        <taxon>Metazoa</taxon>
        <taxon>Chordata</taxon>
        <taxon>Craniata</taxon>
        <taxon>Vertebrata</taxon>
        <taxon>Cyclostomata</taxon>
        <taxon>Myxini</taxon>
        <taxon>Myxiniformes</taxon>
        <taxon>Myxinidae</taxon>
        <taxon>Eptatretinae</taxon>
        <taxon>Eptatretus</taxon>
    </lineage>
</organism>
<evidence type="ECO:0000256" key="2">
    <source>
        <dbReference type="ARBA" id="ARBA00004630"/>
    </source>
</evidence>
<evidence type="ECO:0000256" key="7">
    <source>
        <dbReference type="ARBA" id="ARBA00022833"/>
    </source>
</evidence>
<keyword evidence="8" id="KW-0472">Membrane</keyword>
<protein>
    <recommendedName>
        <fullName evidence="4">Vacuolar protein sorting-associated protein 18 homolog</fullName>
    </recommendedName>
</protein>
<dbReference type="GO" id="GO:0008333">
    <property type="term" value="P:endosome to lysosome transport"/>
    <property type="evidence" value="ECO:0007669"/>
    <property type="project" value="Ensembl"/>
</dbReference>
<dbReference type="GO" id="GO:0043485">
    <property type="term" value="P:endosome to pigment granule transport"/>
    <property type="evidence" value="ECO:0007669"/>
    <property type="project" value="Ensembl"/>
</dbReference>
<dbReference type="PROSITE" id="PS50236">
    <property type="entry name" value="CHCR"/>
    <property type="match status" value="1"/>
</dbReference>
<dbReference type="Pfam" id="PF26148">
    <property type="entry name" value="VPS18_RING_C"/>
    <property type="match status" value="1"/>
</dbReference>
<dbReference type="InterPro" id="IPR000547">
    <property type="entry name" value="Clathrin_H-chain/VPS_repeat"/>
</dbReference>
<reference evidence="14" key="2">
    <citation type="submission" date="2025-09" db="UniProtKB">
        <authorList>
            <consortium name="Ensembl"/>
        </authorList>
    </citation>
    <scope>IDENTIFICATION</scope>
</reference>
<dbReference type="GO" id="GO:0007032">
    <property type="term" value="P:endosome organization"/>
    <property type="evidence" value="ECO:0007669"/>
    <property type="project" value="TreeGrafter"/>
</dbReference>
<dbReference type="PANTHER" id="PTHR23323">
    <property type="entry name" value="VACUOLAR PROTEIN SORTING-ASSOCIATED PROTEIN"/>
    <property type="match status" value="1"/>
</dbReference>
<keyword evidence="7" id="KW-0862">Zinc</keyword>
<evidence type="ECO:0000256" key="3">
    <source>
        <dbReference type="ARBA" id="ARBA00010454"/>
    </source>
</evidence>
<evidence type="ECO:0000313" key="15">
    <source>
        <dbReference type="Proteomes" id="UP000694388"/>
    </source>
</evidence>
<evidence type="ECO:0000256" key="4">
    <source>
        <dbReference type="ARBA" id="ARBA00017338"/>
    </source>
</evidence>
<evidence type="ECO:0000256" key="6">
    <source>
        <dbReference type="ARBA" id="ARBA00022771"/>
    </source>
</evidence>
<dbReference type="Proteomes" id="UP000694388">
    <property type="component" value="Unplaced"/>
</dbReference>
<comment type="subcellular location">
    <subcellularLocation>
        <location evidence="1">Late endosome membrane</location>
        <topology evidence="1">Peripheral membrane protein</topology>
        <orientation evidence="1">Cytoplasmic side</orientation>
    </subcellularLocation>
    <subcellularLocation>
        <location evidence="2">Lysosome membrane</location>
        <topology evidence="2">Peripheral membrane protein</topology>
        <orientation evidence="2">Cytoplasmic side</orientation>
    </subcellularLocation>
</comment>
<dbReference type="GO" id="GO:0007040">
    <property type="term" value="P:lysosome organization"/>
    <property type="evidence" value="ECO:0007669"/>
    <property type="project" value="TreeGrafter"/>
</dbReference>
<evidence type="ECO:0000259" key="12">
    <source>
        <dbReference type="Pfam" id="PF05131"/>
    </source>
</evidence>
<feature type="domain" description="Pep3/Vps18 beta-propeller" evidence="12">
    <location>
        <begin position="1"/>
        <end position="320"/>
    </location>
</feature>
<dbReference type="AlphaFoldDB" id="A0A8C4Q9Y5"/>
<dbReference type="GO" id="GO:0045176">
    <property type="term" value="P:apical protein localization"/>
    <property type="evidence" value="ECO:0007669"/>
    <property type="project" value="Ensembl"/>
</dbReference>
<proteinExistence type="inferred from homology"/>
<feature type="repeat" description="CHCR" evidence="9">
    <location>
        <begin position="552"/>
        <end position="707"/>
    </location>
</feature>
<sequence>MERNMLLRIDLDNTERMDEIEITRNQDERIHKLFLDPTGSHLLITLVSLETLYVSRCSRKIRPLPKWRSHLVDSVAWNKFAGTEASTGSVLVGTHRGMIFEAELNSTEQGLFGGSPDVTFRRVYELEEDGEPAPVCCLEMERIFEGRYLVMATTRKRLYQFVATGSEGDTTALQGLFSRYLNEPPSFLEFPAHFGYSDLALYTPKLRSSPRAFAWMTGSGVYYGSLDCGRQGSLLTDTQQWTYPTDLSADHKHPLSITLTQFHFLLLFPDHLSAVCTLNGQRIFQDSYPSKFGHLLKMVKDPIKGTVWTYTDNAVFRYYISQESRDVWQMYLSLGRFDLAKEYCKDRPECLDKVQTKQAEHYFDVGKYAESAMYYALTHAPFEEVALKFVKAKQDDALKIFLCKKLGNLKSEEKTQIAMLVAWIVELYLNRLGELRDAGESKISLFKATREEFHKFLAQNRVKECLLAMRTRAMIYNLIASHGDVQDLLFFATLIQDYERVVAHHLQQEDYLGALEVMAKHGNDKLFYKFSPSLVQHIPREVVRAWIEMARNGKLEPKRLVPALVGVSHGVLAGDLAHHALRFLEFCVEELHVPDGAVHDALLALYAQHEPTQVLPYLERQGSTIEQVHYDPGAALRLCVENGLSRAAVHLYSILGQYEEAVDLALQVDVELAKHNADRPEEDDELRRKLWLKIASHAVETGQDVQQAMACLPNCHLLKIEDVLPFFPDFVTIDHFKEAICSSLQDYNQHIEELKVEMEEATESALRIRDDIKEVRNRHGAVGAQDRCTSCGFPLLSRGFFLFLCGHRFHADCLAREVFPHLSSAKKTALDELQQRLGDSGTPAPGKTRRHIHRGEDEGSTAADKEQLSREQLKQEIDDIIAAECIYCGDIMIKSIDKPWGRG</sequence>
<dbReference type="GO" id="GO:0048284">
    <property type="term" value="P:organelle fusion"/>
    <property type="evidence" value="ECO:0007669"/>
    <property type="project" value="TreeGrafter"/>
</dbReference>
<accession>A0A8C4Q9Y5</accession>
<dbReference type="Ensembl" id="ENSEBUT00000012844.1">
    <property type="protein sequence ID" value="ENSEBUP00000012268.1"/>
    <property type="gene ID" value="ENSEBUG00000007815.1"/>
</dbReference>
<dbReference type="GO" id="GO:0007634">
    <property type="term" value="P:optokinetic behavior"/>
    <property type="evidence" value="ECO:0007669"/>
    <property type="project" value="Ensembl"/>
</dbReference>
<dbReference type="GO" id="GO:0030897">
    <property type="term" value="C:HOPS complex"/>
    <property type="evidence" value="ECO:0007669"/>
    <property type="project" value="TreeGrafter"/>
</dbReference>
<comment type="similarity">
    <text evidence="3">Belongs to the VPS18 family.</text>
</comment>
<evidence type="ECO:0000259" key="13">
    <source>
        <dbReference type="Pfam" id="PF26148"/>
    </source>
</evidence>
<dbReference type="GO" id="GO:0060036">
    <property type="term" value="P:notochord cell vacuolation"/>
    <property type="evidence" value="ECO:0007669"/>
    <property type="project" value="Ensembl"/>
</dbReference>
<name>A0A8C4Q9Y5_EPTBU</name>
<dbReference type="GO" id="GO:0031902">
    <property type="term" value="C:late endosome membrane"/>
    <property type="evidence" value="ECO:0007669"/>
    <property type="project" value="UniProtKB-SubCell"/>
</dbReference>
<keyword evidence="5" id="KW-0479">Metal-binding</keyword>
<feature type="domain" description="Pep3/Vps18 RING C-terminal" evidence="13">
    <location>
        <begin position="785"/>
        <end position="837"/>
    </location>
</feature>
<evidence type="ECO:0000256" key="8">
    <source>
        <dbReference type="ARBA" id="ARBA00023136"/>
    </source>
</evidence>
<evidence type="ECO:0000256" key="10">
    <source>
        <dbReference type="SAM" id="Coils"/>
    </source>
</evidence>
<evidence type="ECO:0000256" key="9">
    <source>
        <dbReference type="PROSITE-ProRule" id="PRU01006"/>
    </source>
</evidence>
<reference evidence="14" key="1">
    <citation type="submission" date="2025-08" db="UniProtKB">
        <authorList>
            <consortium name="Ensembl"/>
        </authorList>
    </citation>
    <scope>IDENTIFICATION</scope>
</reference>
<dbReference type="CDD" id="cd16462">
    <property type="entry name" value="RING-H2_Pep3p-like"/>
    <property type="match status" value="1"/>
</dbReference>
<dbReference type="Pfam" id="PF05131">
    <property type="entry name" value="Pep3_Vps18"/>
    <property type="match status" value="1"/>
</dbReference>
<evidence type="ECO:0000256" key="1">
    <source>
        <dbReference type="ARBA" id="ARBA00004492"/>
    </source>
</evidence>
<dbReference type="GO" id="GO:0005765">
    <property type="term" value="C:lysosomal membrane"/>
    <property type="evidence" value="ECO:0007669"/>
    <property type="project" value="UniProtKB-SubCell"/>
</dbReference>
<feature type="region of interest" description="Disordered" evidence="11">
    <location>
        <begin position="836"/>
        <end position="869"/>
    </location>
</feature>
<feature type="coiled-coil region" evidence="10">
    <location>
        <begin position="744"/>
        <end position="778"/>
    </location>
</feature>
<keyword evidence="6" id="KW-0863">Zinc-finger</keyword>
<dbReference type="InterPro" id="IPR058919">
    <property type="entry name" value="Pep3/Vps18_RING_C"/>
</dbReference>
<dbReference type="InterPro" id="IPR007810">
    <property type="entry name" value="Pep3/Vps18_beta-prop"/>
</dbReference>
<dbReference type="GO" id="GO:0030674">
    <property type="term" value="F:protein-macromolecule adaptor activity"/>
    <property type="evidence" value="ECO:0007669"/>
    <property type="project" value="TreeGrafter"/>
</dbReference>
<dbReference type="OMA" id="WIQREKW"/>
<keyword evidence="10" id="KW-0175">Coiled coil</keyword>
<dbReference type="GO" id="GO:0006904">
    <property type="term" value="P:vesicle docking involved in exocytosis"/>
    <property type="evidence" value="ECO:0007669"/>
    <property type="project" value="TreeGrafter"/>
</dbReference>
<dbReference type="PANTHER" id="PTHR23323:SF26">
    <property type="entry name" value="VACUOLAR PROTEIN SORTING-ASSOCIATED PROTEIN 18 HOMOLOG"/>
    <property type="match status" value="1"/>
</dbReference>
<evidence type="ECO:0000256" key="5">
    <source>
        <dbReference type="ARBA" id="ARBA00022723"/>
    </source>
</evidence>
<dbReference type="GO" id="GO:0008270">
    <property type="term" value="F:zinc ion binding"/>
    <property type="evidence" value="ECO:0007669"/>
    <property type="project" value="UniProtKB-KW"/>
</dbReference>
<dbReference type="GO" id="GO:0015721">
    <property type="term" value="P:bile acid and bile salt transport"/>
    <property type="evidence" value="ECO:0007669"/>
    <property type="project" value="Ensembl"/>
</dbReference>
<dbReference type="GeneTree" id="ENSGT00940000153635"/>
<evidence type="ECO:0000313" key="14">
    <source>
        <dbReference type="Ensembl" id="ENSEBUP00000012268.1"/>
    </source>
</evidence>